<reference evidence="2" key="1">
    <citation type="submission" date="2021-03" db="EMBL/GenBank/DDBJ databases">
        <title>Genomic Encyclopedia of Type Strains, Phase IV (KMG-IV): sequencing the most valuable type-strain genomes for metagenomic binning, comparative biology and taxonomic classification.</title>
        <authorList>
            <person name="Goeker M."/>
        </authorList>
    </citation>
    <scope>NUCLEOTIDE SEQUENCE</scope>
    <source>
        <strain evidence="2">DSM 107338</strain>
    </source>
</reference>
<dbReference type="EMBL" id="JAGGMB010000001">
    <property type="protein sequence ID" value="MBP2075896.1"/>
    <property type="molecule type" value="Genomic_DNA"/>
</dbReference>
<keyword evidence="1" id="KW-0812">Transmembrane</keyword>
<accession>A0A9X1CAI6</accession>
<dbReference type="Proteomes" id="UP001138793">
    <property type="component" value="Unassembled WGS sequence"/>
</dbReference>
<feature type="transmembrane region" description="Helical" evidence="1">
    <location>
        <begin position="98"/>
        <end position="119"/>
    </location>
</feature>
<evidence type="ECO:0000313" key="2">
    <source>
        <dbReference type="EMBL" id="MBP2075896.1"/>
    </source>
</evidence>
<name>A0A9X1CAI6_9BACI</name>
<sequence length="123" mass="14531">MMTINKFLSVNLAVIYSLFSLGLSGGDLGLPSVFTMRTIALALLIFCFFFVFIYEKDFNLRINQYFYFVLIVFFLIFMWILLSYLFSSYQELVSVTDILAWLTIPICMLLTFKIIKYWIYVNI</sequence>
<feature type="transmembrane region" description="Helical" evidence="1">
    <location>
        <begin position="65"/>
        <end position="86"/>
    </location>
</feature>
<comment type="caution">
    <text evidence="2">The sequence shown here is derived from an EMBL/GenBank/DDBJ whole genome shotgun (WGS) entry which is preliminary data.</text>
</comment>
<organism evidence="2 3">
    <name type="scientific">Oceanobacillus polygoni</name>
    <dbReference type="NCBI Taxonomy" id="1235259"/>
    <lineage>
        <taxon>Bacteria</taxon>
        <taxon>Bacillati</taxon>
        <taxon>Bacillota</taxon>
        <taxon>Bacilli</taxon>
        <taxon>Bacillales</taxon>
        <taxon>Bacillaceae</taxon>
        <taxon>Oceanobacillus</taxon>
    </lineage>
</organism>
<evidence type="ECO:0000256" key="1">
    <source>
        <dbReference type="SAM" id="Phobius"/>
    </source>
</evidence>
<gene>
    <name evidence="2" type="ORF">J2Z64_000107</name>
</gene>
<keyword evidence="1" id="KW-0472">Membrane</keyword>
<feature type="transmembrane region" description="Helical" evidence="1">
    <location>
        <begin position="34"/>
        <end position="53"/>
    </location>
</feature>
<protein>
    <submittedName>
        <fullName evidence="2">Uncharacterized membrane protein YjfL (UPF0719 family)</fullName>
    </submittedName>
</protein>
<proteinExistence type="predicted"/>
<dbReference type="AlphaFoldDB" id="A0A9X1CAI6"/>
<keyword evidence="1" id="KW-1133">Transmembrane helix</keyword>
<evidence type="ECO:0000313" key="3">
    <source>
        <dbReference type="Proteomes" id="UP001138793"/>
    </source>
</evidence>
<keyword evidence="3" id="KW-1185">Reference proteome</keyword>